<comment type="caution">
    <text evidence="1">The sequence shown here is derived from an EMBL/GenBank/DDBJ whole genome shotgun (WGS) entry which is preliminary data.</text>
</comment>
<keyword evidence="2" id="KW-1185">Reference proteome</keyword>
<reference evidence="2" key="1">
    <citation type="journal article" date="2022" name="Mol. Ecol. Resour.">
        <title>The genomes of chicory, endive, great burdock and yacon provide insights into Asteraceae palaeo-polyploidization history and plant inulin production.</title>
        <authorList>
            <person name="Fan W."/>
            <person name="Wang S."/>
            <person name="Wang H."/>
            <person name="Wang A."/>
            <person name="Jiang F."/>
            <person name="Liu H."/>
            <person name="Zhao H."/>
            <person name="Xu D."/>
            <person name="Zhang Y."/>
        </authorList>
    </citation>
    <scope>NUCLEOTIDE SEQUENCE [LARGE SCALE GENOMIC DNA]</scope>
    <source>
        <strain evidence="2">cv. Yunnan</strain>
    </source>
</reference>
<sequence length="95" mass="10773">MVMLEIHFGSSVLTPDSRSVLFDDHDEVKGSGLKVSYESRNKYKNDFVDSGGIENQDLQELEHYAANLTQTPTNIKERTSTNTCILPIPKRTRLM</sequence>
<evidence type="ECO:0000313" key="2">
    <source>
        <dbReference type="Proteomes" id="UP001056120"/>
    </source>
</evidence>
<gene>
    <name evidence="1" type="ORF">L1987_13645</name>
</gene>
<proteinExistence type="predicted"/>
<accession>A0ACB9JIM8</accession>
<name>A0ACB9JIM8_9ASTR</name>
<protein>
    <submittedName>
        <fullName evidence="1">Uncharacterized protein</fullName>
    </submittedName>
</protein>
<evidence type="ECO:0000313" key="1">
    <source>
        <dbReference type="EMBL" id="KAI3819793.1"/>
    </source>
</evidence>
<dbReference type="EMBL" id="CM042021">
    <property type="protein sequence ID" value="KAI3819793.1"/>
    <property type="molecule type" value="Genomic_DNA"/>
</dbReference>
<dbReference type="Proteomes" id="UP001056120">
    <property type="component" value="Linkage Group LG04"/>
</dbReference>
<organism evidence="1 2">
    <name type="scientific">Smallanthus sonchifolius</name>
    <dbReference type="NCBI Taxonomy" id="185202"/>
    <lineage>
        <taxon>Eukaryota</taxon>
        <taxon>Viridiplantae</taxon>
        <taxon>Streptophyta</taxon>
        <taxon>Embryophyta</taxon>
        <taxon>Tracheophyta</taxon>
        <taxon>Spermatophyta</taxon>
        <taxon>Magnoliopsida</taxon>
        <taxon>eudicotyledons</taxon>
        <taxon>Gunneridae</taxon>
        <taxon>Pentapetalae</taxon>
        <taxon>asterids</taxon>
        <taxon>campanulids</taxon>
        <taxon>Asterales</taxon>
        <taxon>Asteraceae</taxon>
        <taxon>Asteroideae</taxon>
        <taxon>Heliantheae alliance</taxon>
        <taxon>Millerieae</taxon>
        <taxon>Smallanthus</taxon>
    </lineage>
</organism>
<reference evidence="1 2" key="2">
    <citation type="journal article" date="2022" name="Mol. Ecol. Resour.">
        <title>The genomes of chicory, endive, great burdock and yacon provide insights into Asteraceae paleo-polyploidization history and plant inulin production.</title>
        <authorList>
            <person name="Fan W."/>
            <person name="Wang S."/>
            <person name="Wang H."/>
            <person name="Wang A."/>
            <person name="Jiang F."/>
            <person name="Liu H."/>
            <person name="Zhao H."/>
            <person name="Xu D."/>
            <person name="Zhang Y."/>
        </authorList>
    </citation>
    <scope>NUCLEOTIDE SEQUENCE [LARGE SCALE GENOMIC DNA]</scope>
    <source>
        <strain evidence="2">cv. Yunnan</strain>
        <tissue evidence="1">Leaves</tissue>
    </source>
</reference>